<dbReference type="Proteomes" id="UP000250642">
    <property type="component" value="Unassembled WGS sequence"/>
</dbReference>
<dbReference type="InterPro" id="IPR051690">
    <property type="entry name" value="PseI-like"/>
</dbReference>
<dbReference type="AlphaFoldDB" id="A0A329QCJ3"/>
<dbReference type="EMBL" id="QEVW01000029">
    <property type="protein sequence ID" value="RAW09977.1"/>
    <property type="molecule type" value="Genomic_DNA"/>
</dbReference>
<dbReference type="InterPro" id="IPR057736">
    <property type="entry name" value="SAF_PseI/NeuA/NeuB"/>
</dbReference>
<dbReference type="Pfam" id="PF03102">
    <property type="entry name" value="NeuB"/>
    <property type="match status" value="1"/>
</dbReference>
<dbReference type="SMART" id="SM00858">
    <property type="entry name" value="SAF"/>
    <property type="match status" value="1"/>
</dbReference>
<protein>
    <submittedName>
        <fullName evidence="2">Polyhydroxyalkanoate biosynthesis repressor PhaR</fullName>
    </submittedName>
</protein>
<sequence length="343" mass="37878">MVNFSIEHLNIGETHQPVVIPEMGINHNGSLEAAFEIVDAAYRAGAKILKHQTHIIEDEMSSEAKNVIPGNSEKSIYEVMKECALGEAEERELMQYVQSKGMVYLSTPFSRAAALRLEKFGVSAFKIGSGEMNNYPLIDLISKMQRPMIISTGMNNMESIQRTVEILNRNNCKFALLHTTNLYPTPAKFVRLGAMTKLREFGVPIGLSDHTTNNNACIAAMALGASVVERHFTDTMDRAGNDIVCSMDENELKELLNASNEVFQMRGGEKVALAEEQVTIDFAFATVVSIAEISAGQPFTNDNIWVKRPGTGEIKAIDYEDLIGKKATVDIKADTHISWGMVE</sequence>
<dbReference type="Gene3D" id="3.20.20.70">
    <property type="entry name" value="Aldolase class I"/>
    <property type="match status" value="1"/>
</dbReference>
<accession>A0A329QCJ3</accession>
<dbReference type="RefSeq" id="WP_113056197.1">
    <property type="nucleotide sequence ID" value="NZ_QEVW01000029.1"/>
</dbReference>
<evidence type="ECO:0000313" key="2">
    <source>
        <dbReference type="EMBL" id="RAW09977.1"/>
    </source>
</evidence>
<dbReference type="SUPFAM" id="SSF51269">
    <property type="entry name" value="AFP III-like domain"/>
    <property type="match status" value="1"/>
</dbReference>
<organism evidence="2 3">
    <name type="scientific">Paenibacillus taichungensis</name>
    <dbReference type="NCBI Taxonomy" id="484184"/>
    <lineage>
        <taxon>Bacteria</taxon>
        <taxon>Bacillati</taxon>
        <taxon>Bacillota</taxon>
        <taxon>Bacilli</taxon>
        <taxon>Bacillales</taxon>
        <taxon>Paenibacillaceae</taxon>
        <taxon>Paenibacillus</taxon>
    </lineage>
</organism>
<dbReference type="PANTHER" id="PTHR42966">
    <property type="entry name" value="N-ACETYLNEURAMINATE SYNTHASE"/>
    <property type="match status" value="1"/>
</dbReference>
<dbReference type="InterPro" id="IPR013974">
    <property type="entry name" value="SAF"/>
</dbReference>
<dbReference type="Pfam" id="PF08666">
    <property type="entry name" value="SAF"/>
    <property type="match status" value="1"/>
</dbReference>
<dbReference type="GO" id="GO:0016051">
    <property type="term" value="P:carbohydrate biosynthetic process"/>
    <property type="evidence" value="ECO:0007669"/>
    <property type="project" value="InterPro"/>
</dbReference>
<dbReference type="SUPFAM" id="SSF51569">
    <property type="entry name" value="Aldolase"/>
    <property type="match status" value="1"/>
</dbReference>
<dbReference type="CDD" id="cd11615">
    <property type="entry name" value="SAF_NeuB_like"/>
    <property type="match status" value="1"/>
</dbReference>
<reference evidence="2 3" key="1">
    <citation type="submission" date="2018-04" db="EMBL/GenBank/DDBJ databases">
        <title>Paenibacillus taichungensis Genome sequencing and assembly.</title>
        <authorList>
            <person name="Xu J."/>
            <person name="Rensing C."/>
            <person name="Mazhar H.S."/>
        </authorList>
    </citation>
    <scope>NUCLEOTIDE SEQUENCE [LARGE SCALE GENOMIC DNA]</scope>
    <source>
        <strain evidence="2 3">NC1</strain>
    </source>
</reference>
<dbReference type="InterPro" id="IPR036732">
    <property type="entry name" value="AFP_Neu5c_C_sf"/>
</dbReference>
<feature type="domain" description="AFP-like" evidence="1">
    <location>
        <begin position="286"/>
        <end position="343"/>
    </location>
</feature>
<gene>
    <name evidence="2" type="ORF">DC345_29695</name>
</gene>
<proteinExistence type="predicted"/>
<name>A0A329QCJ3_9BACL</name>
<dbReference type="InterPro" id="IPR013132">
    <property type="entry name" value="PseI/NeuA/B-like_N"/>
</dbReference>
<dbReference type="PROSITE" id="PS50844">
    <property type="entry name" value="AFP_LIKE"/>
    <property type="match status" value="1"/>
</dbReference>
<dbReference type="PANTHER" id="PTHR42966:SF1">
    <property type="entry name" value="SIALIC ACID SYNTHASE"/>
    <property type="match status" value="1"/>
</dbReference>
<comment type="caution">
    <text evidence="2">The sequence shown here is derived from an EMBL/GenBank/DDBJ whole genome shotgun (WGS) entry which is preliminary data.</text>
</comment>
<dbReference type="InterPro" id="IPR013785">
    <property type="entry name" value="Aldolase_TIM"/>
</dbReference>
<evidence type="ECO:0000259" key="1">
    <source>
        <dbReference type="PROSITE" id="PS50844"/>
    </source>
</evidence>
<evidence type="ECO:0000313" key="3">
    <source>
        <dbReference type="Proteomes" id="UP000250642"/>
    </source>
</evidence>
<dbReference type="Gene3D" id="3.90.1210.10">
    <property type="entry name" value="Antifreeze-like/N-acetylneuraminic acid synthase C-terminal domain"/>
    <property type="match status" value="1"/>
</dbReference>
<dbReference type="GO" id="GO:0047444">
    <property type="term" value="F:N-acylneuraminate-9-phosphate synthase activity"/>
    <property type="evidence" value="ECO:0007669"/>
    <property type="project" value="TreeGrafter"/>
</dbReference>
<dbReference type="InterPro" id="IPR006190">
    <property type="entry name" value="SAF_AFP_Neu5Ac"/>
</dbReference>